<dbReference type="InterPro" id="IPR001387">
    <property type="entry name" value="Cro/C1-type_HTH"/>
</dbReference>
<dbReference type="Gene3D" id="1.10.260.40">
    <property type="entry name" value="lambda repressor-like DNA-binding domains"/>
    <property type="match status" value="1"/>
</dbReference>
<dbReference type="GO" id="GO:0003677">
    <property type="term" value="F:DNA binding"/>
    <property type="evidence" value="ECO:0007669"/>
    <property type="project" value="UniProtKB-KW"/>
</dbReference>
<sequence>MKLQIKQVRRRKKVSQTALAEAIGISKGYMSQIESGTRKLSVEMQNAIANALRVNPSELVDFSAPSENEIEQITRAFENADPGQREMMLTMARAVLDRYSRSKH</sequence>
<accession>A0A940MXG6</accession>
<dbReference type="AlphaFoldDB" id="A0A940MXG6"/>
<reference evidence="3" key="1">
    <citation type="submission" date="2021-03" db="EMBL/GenBank/DDBJ databases">
        <title>Sagittula salina sp. nov. strain M10.9X isolated from the marine waste.</title>
        <authorList>
            <person name="Satari L."/>
            <person name="Molina-Menor E."/>
            <person name="Vidal-Verdu A."/>
            <person name="Pascual J."/>
            <person name="Pereto J."/>
            <person name="Porcar M."/>
        </authorList>
    </citation>
    <scope>NUCLEOTIDE SEQUENCE</scope>
    <source>
        <strain evidence="3">M10.9X</strain>
    </source>
</reference>
<evidence type="ECO:0000256" key="1">
    <source>
        <dbReference type="ARBA" id="ARBA00023125"/>
    </source>
</evidence>
<gene>
    <name evidence="3" type="ORF">J5474_19430</name>
</gene>
<dbReference type="InterPro" id="IPR010982">
    <property type="entry name" value="Lambda_DNA-bd_dom_sf"/>
</dbReference>
<organism evidence="3 4">
    <name type="scientific">Sagittula salina</name>
    <dbReference type="NCBI Taxonomy" id="2820268"/>
    <lineage>
        <taxon>Bacteria</taxon>
        <taxon>Pseudomonadati</taxon>
        <taxon>Pseudomonadota</taxon>
        <taxon>Alphaproteobacteria</taxon>
        <taxon>Rhodobacterales</taxon>
        <taxon>Roseobacteraceae</taxon>
        <taxon>Sagittula</taxon>
    </lineage>
</organism>
<dbReference type="GO" id="GO:0003700">
    <property type="term" value="F:DNA-binding transcription factor activity"/>
    <property type="evidence" value="ECO:0007669"/>
    <property type="project" value="TreeGrafter"/>
</dbReference>
<name>A0A940MXG6_9RHOB</name>
<dbReference type="PANTHER" id="PTHR46797">
    <property type="entry name" value="HTH-TYPE TRANSCRIPTIONAL REGULATOR"/>
    <property type="match status" value="1"/>
</dbReference>
<evidence type="ECO:0000259" key="2">
    <source>
        <dbReference type="PROSITE" id="PS50943"/>
    </source>
</evidence>
<dbReference type="EMBL" id="JAGISH010000015">
    <property type="protein sequence ID" value="MBP0484649.1"/>
    <property type="molecule type" value="Genomic_DNA"/>
</dbReference>
<dbReference type="Pfam" id="PF01381">
    <property type="entry name" value="HTH_3"/>
    <property type="match status" value="1"/>
</dbReference>
<dbReference type="InterPro" id="IPR050807">
    <property type="entry name" value="TransReg_Diox_bact_type"/>
</dbReference>
<feature type="domain" description="HTH cro/C1-type" evidence="2">
    <location>
        <begin position="5"/>
        <end position="59"/>
    </location>
</feature>
<dbReference type="SMART" id="SM00530">
    <property type="entry name" value="HTH_XRE"/>
    <property type="match status" value="1"/>
</dbReference>
<dbReference type="PROSITE" id="PS50943">
    <property type="entry name" value="HTH_CROC1"/>
    <property type="match status" value="1"/>
</dbReference>
<proteinExistence type="predicted"/>
<keyword evidence="1" id="KW-0238">DNA-binding</keyword>
<dbReference type="GO" id="GO:0005829">
    <property type="term" value="C:cytosol"/>
    <property type="evidence" value="ECO:0007669"/>
    <property type="project" value="TreeGrafter"/>
</dbReference>
<dbReference type="CDD" id="cd00093">
    <property type="entry name" value="HTH_XRE"/>
    <property type="match status" value="1"/>
</dbReference>
<keyword evidence="4" id="KW-1185">Reference proteome</keyword>
<evidence type="ECO:0000313" key="4">
    <source>
        <dbReference type="Proteomes" id="UP000675940"/>
    </source>
</evidence>
<dbReference type="PANTHER" id="PTHR46797:SF1">
    <property type="entry name" value="METHYLPHOSPHONATE SYNTHASE"/>
    <property type="match status" value="1"/>
</dbReference>
<dbReference type="RefSeq" id="WP_209363183.1">
    <property type="nucleotide sequence ID" value="NZ_JAGISH010000015.1"/>
</dbReference>
<dbReference type="Proteomes" id="UP000675940">
    <property type="component" value="Unassembled WGS sequence"/>
</dbReference>
<protein>
    <submittedName>
        <fullName evidence="3">Helix-turn-helix transcriptional regulator</fullName>
    </submittedName>
</protein>
<comment type="caution">
    <text evidence="3">The sequence shown here is derived from an EMBL/GenBank/DDBJ whole genome shotgun (WGS) entry which is preliminary data.</text>
</comment>
<evidence type="ECO:0000313" key="3">
    <source>
        <dbReference type="EMBL" id="MBP0484649.1"/>
    </source>
</evidence>
<dbReference type="SUPFAM" id="SSF47413">
    <property type="entry name" value="lambda repressor-like DNA-binding domains"/>
    <property type="match status" value="1"/>
</dbReference>